<feature type="chain" id="PRO_5012626445" description="Putative auto-transporter adhesin head GIN domain-containing protein" evidence="1">
    <location>
        <begin position="22"/>
        <end position="256"/>
    </location>
</feature>
<keyword evidence="4" id="KW-1185">Reference proteome</keyword>
<dbReference type="Proteomes" id="UP000216998">
    <property type="component" value="Unassembled WGS sequence"/>
</dbReference>
<sequence length="256" mass="26285">MLLKPFLLATVLTLTALPALAFGPQDFTAKEVTVSGVVGRLTVKVDSSASRVTASVTGPERWVSLVTVRLDGNDLIINQRESARNWRTSDEDDWIDVQITVPVGTKLEIDEFTGEGTVGDLRGAFSIDGMNSGRLSVGHVSTANVGIDGSGDVVLGDIDRDLSLEINGSGSISTGRTAGNTALGINGSGEITLGQANGPINAEINGSGDIRIKSGVADPLAVEINGSGSLLLDGIARNQSVEQSGSGSVKVTGRAG</sequence>
<keyword evidence="1" id="KW-0732">Signal</keyword>
<evidence type="ECO:0000256" key="1">
    <source>
        <dbReference type="SAM" id="SignalP"/>
    </source>
</evidence>
<comment type="caution">
    <text evidence="3">The sequence shown here is derived from an EMBL/GenBank/DDBJ whole genome shotgun (WGS) entry which is preliminary data.</text>
</comment>
<dbReference type="AlphaFoldDB" id="A0A255YTR2"/>
<gene>
    <name evidence="3" type="ORF">CHU95_17670</name>
</gene>
<organism evidence="3 4">
    <name type="scientific">Niveispirillum lacus</name>
    <dbReference type="NCBI Taxonomy" id="1981099"/>
    <lineage>
        <taxon>Bacteria</taxon>
        <taxon>Pseudomonadati</taxon>
        <taxon>Pseudomonadota</taxon>
        <taxon>Alphaproteobacteria</taxon>
        <taxon>Rhodospirillales</taxon>
        <taxon>Azospirillaceae</taxon>
        <taxon>Niveispirillum</taxon>
    </lineage>
</organism>
<evidence type="ECO:0000259" key="2">
    <source>
        <dbReference type="Pfam" id="PF10988"/>
    </source>
</evidence>
<name>A0A255YTR2_9PROT</name>
<dbReference type="Gene3D" id="2.160.20.120">
    <property type="match status" value="2"/>
</dbReference>
<evidence type="ECO:0000313" key="4">
    <source>
        <dbReference type="Proteomes" id="UP000216998"/>
    </source>
</evidence>
<protein>
    <recommendedName>
        <fullName evidence="2">Putative auto-transporter adhesin head GIN domain-containing protein</fullName>
    </recommendedName>
</protein>
<dbReference type="EMBL" id="NOXU01000031">
    <property type="protein sequence ID" value="OYQ32608.1"/>
    <property type="molecule type" value="Genomic_DNA"/>
</dbReference>
<feature type="signal peptide" evidence="1">
    <location>
        <begin position="1"/>
        <end position="21"/>
    </location>
</feature>
<dbReference type="OrthoDB" id="7346499at2"/>
<feature type="domain" description="Putative auto-transporter adhesin head GIN" evidence="2">
    <location>
        <begin position="37"/>
        <end position="213"/>
    </location>
</feature>
<evidence type="ECO:0000313" key="3">
    <source>
        <dbReference type="EMBL" id="OYQ32608.1"/>
    </source>
</evidence>
<dbReference type="Pfam" id="PF10988">
    <property type="entry name" value="DUF2807"/>
    <property type="match status" value="1"/>
</dbReference>
<accession>A0A255YTR2</accession>
<reference evidence="3 4" key="1">
    <citation type="submission" date="2017-07" db="EMBL/GenBank/DDBJ databases">
        <title>Niveispirillum cyanobacteriorum sp. nov., isolated from cyanobacterial aggregates in a eutrophic lake.</title>
        <authorList>
            <person name="Cai H."/>
        </authorList>
    </citation>
    <scope>NUCLEOTIDE SEQUENCE [LARGE SCALE GENOMIC DNA]</scope>
    <source>
        <strain evidence="4">TH1-14</strain>
    </source>
</reference>
<proteinExistence type="predicted"/>
<dbReference type="RefSeq" id="WP_094457642.1">
    <property type="nucleotide sequence ID" value="NZ_NOXU01000031.1"/>
</dbReference>
<dbReference type="InterPro" id="IPR021255">
    <property type="entry name" value="DUF2807"/>
</dbReference>